<dbReference type="InterPro" id="IPR004619">
    <property type="entry name" value="Type_III_PanK"/>
</dbReference>
<keyword evidence="10 16" id="KW-0418">Kinase</keyword>
<dbReference type="Pfam" id="PF03309">
    <property type="entry name" value="Pan_kinase"/>
    <property type="match status" value="1"/>
</dbReference>
<keyword evidence="11 16" id="KW-0067">ATP-binding</keyword>
<dbReference type="Gene3D" id="3.30.420.40">
    <property type="match status" value="2"/>
</dbReference>
<keyword evidence="9 16" id="KW-0547">Nucleotide-binding</keyword>
<comment type="function">
    <text evidence="16">Catalyzes the phosphorylation of pantothenate (Pan), the first step in CoA biosynthesis.</text>
</comment>
<dbReference type="Proteomes" id="UP000366051">
    <property type="component" value="Chromosome"/>
</dbReference>
<feature type="active site" description="Proton acceptor" evidence="16">
    <location>
        <position position="110"/>
    </location>
</feature>
<keyword evidence="8 16" id="KW-0808">Transferase</keyword>
<evidence type="ECO:0000256" key="15">
    <source>
        <dbReference type="ARBA" id="ARBA00040883"/>
    </source>
</evidence>
<dbReference type="GO" id="GO:0015937">
    <property type="term" value="P:coenzyme A biosynthetic process"/>
    <property type="evidence" value="ECO:0007669"/>
    <property type="project" value="UniProtKB-UniRule"/>
</dbReference>
<dbReference type="KEGG" id="hcv:FTV88_3211"/>
<evidence type="ECO:0000256" key="10">
    <source>
        <dbReference type="ARBA" id="ARBA00022777"/>
    </source>
</evidence>
<accession>A0A5Q2N384</accession>
<dbReference type="RefSeq" id="WP_153726288.1">
    <property type="nucleotide sequence ID" value="NZ_CP045875.1"/>
</dbReference>
<dbReference type="UniPathway" id="UPA00241">
    <property type="reaction ID" value="UER00352"/>
</dbReference>
<evidence type="ECO:0000256" key="8">
    <source>
        <dbReference type="ARBA" id="ARBA00022679"/>
    </source>
</evidence>
<evidence type="ECO:0000256" key="4">
    <source>
        <dbReference type="ARBA" id="ARBA00005225"/>
    </source>
</evidence>
<name>A0A5Q2N384_9FIRM</name>
<dbReference type="AlphaFoldDB" id="A0A5Q2N384"/>
<comment type="catalytic activity">
    <reaction evidence="1 16">
        <text>(R)-pantothenate + ATP = (R)-4'-phosphopantothenate + ADP + H(+)</text>
        <dbReference type="Rhea" id="RHEA:16373"/>
        <dbReference type="ChEBI" id="CHEBI:10986"/>
        <dbReference type="ChEBI" id="CHEBI:15378"/>
        <dbReference type="ChEBI" id="CHEBI:29032"/>
        <dbReference type="ChEBI" id="CHEBI:30616"/>
        <dbReference type="ChEBI" id="CHEBI:456216"/>
        <dbReference type="EC" id="2.7.1.33"/>
    </reaction>
</comment>
<dbReference type="NCBIfam" id="TIGR00671">
    <property type="entry name" value="baf"/>
    <property type="match status" value="1"/>
</dbReference>
<evidence type="ECO:0000256" key="2">
    <source>
        <dbReference type="ARBA" id="ARBA00001958"/>
    </source>
</evidence>
<evidence type="ECO:0000256" key="7">
    <source>
        <dbReference type="ARBA" id="ARBA00022490"/>
    </source>
</evidence>
<dbReference type="NCBIfam" id="NF009855">
    <property type="entry name" value="PRK13321.1"/>
    <property type="match status" value="1"/>
</dbReference>
<dbReference type="PANTHER" id="PTHR34265">
    <property type="entry name" value="TYPE III PANTOTHENATE KINASE"/>
    <property type="match status" value="1"/>
</dbReference>
<evidence type="ECO:0000256" key="13">
    <source>
        <dbReference type="ARBA" id="ARBA00022993"/>
    </source>
</evidence>
<feature type="binding site" evidence="16">
    <location>
        <begin position="6"/>
        <end position="13"/>
    </location>
    <ligand>
        <name>ATP</name>
        <dbReference type="ChEBI" id="CHEBI:30616"/>
    </ligand>
</feature>
<evidence type="ECO:0000256" key="1">
    <source>
        <dbReference type="ARBA" id="ARBA00001206"/>
    </source>
</evidence>
<gene>
    <name evidence="16" type="primary">coaX</name>
    <name evidence="17" type="ORF">FTV88_3211</name>
</gene>
<keyword evidence="13 16" id="KW-0173">Coenzyme A biosynthesis</keyword>
<keyword evidence="16" id="KW-0479">Metal-binding</keyword>
<reference evidence="18" key="1">
    <citation type="submission" date="2019-11" db="EMBL/GenBank/DDBJ databases">
        <title>Genome sequence of Heliorestis convoluta strain HH, an alkaliphilic and minimalistic phototrophic bacterium from a soda lake in Egypt.</title>
        <authorList>
            <person name="Dewey E.D."/>
            <person name="Stokes L.M."/>
            <person name="Burchell B.M."/>
            <person name="Shaffer K.N."/>
            <person name="Huntington A.M."/>
            <person name="Baker J.M."/>
            <person name="Nadendla S."/>
            <person name="Giglio M.G."/>
            <person name="Touchman J.W."/>
            <person name="Blankenship R.E."/>
            <person name="Madigan M.T."/>
            <person name="Sattley W.M."/>
        </authorList>
    </citation>
    <scope>NUCLEOTIDE SEQUENCE [LARGE SCALE GENOMIC DNA]</scope>
    <source>
        <strain evidence="18">HH</strain>
    </source>
</reference>
<dbReference type="InterPro" id="IPR043129">
    <property type="entry name" value="ATPase_NBD"/>
</dbReference>
<feature type="binding site" evidence="16">
    <location>
        <begin position="108"/>
        <end position="111"/>
    </location>
    <ligand>
        <name>substrate</name>
    </ligand>
</feature>
<keyword evidence="18" id="KW-1185">Reference proteome</keyword>
<protein>
    <recommendedName>
        <fullName evidence="15 16">Type III pantothenate kinase</fullName>
        <ecNumber evidence="6 16">2.7.1.33</ecNumber>
    </recommendedName>
    <alternativeName>
        <fullName evidence="16">PanK-III</fullName>
    </alternativeName>
    <alternativeName>
        <fullName evidence="16">Pantothenic acid kinase</fullName>
    </alternativeName>
</protein>
<dbReference type="GO" id="GO:0004594">
    <property type="term" value="F:pantothenate kinase activity"/>
    <property type="evidence" value="ECO:0007669"/>
    <property type="project" value="UniProtKB-UniRule"/>
</dbReference>
<comment type="similarity">
    <text evidence="14 16">Belongs to the type III pantothenate kinase family.</text>
</comment>
<dbReference type="CDD" id="cd24015">
    <property type="entry name" value="ASKHA_NBD_PanK-III"/>
    <property type="match status" value="1"/>
</dbReference>
<comment type="cofactor">
    <cofactor evidence="16">
        <name>NH4(+)</name>
        <dbReference type="ChEBI" id="CHEBI:28938"/>
    </cofactor>
    <cofactor evidence="16">
        <name>K(+)</name>
        <dbReference type="ChEBI" id="CHEBI:29103"/>
    </cofactor>
    <text evidence="16">A monovalent cation. Ammonium or potassium.</text>
</comment>
<comment type="cofactor">
    <cofactor evidence="2">
        <name>K(+)</name>
        <dbReference type="ChEBI" id="CHEBI:29103"/>
    </cofactor>
</comment>
<keyword evidence="7 16" id="KW-0963">Cytoplasm</keyword>
<evidence type="ECO:0000256" key="16">
    <source>
        <dbReference type="HAMAP-Rule" id="MF_01274"/>
    </source>
</evidence>
<dbReference type="SUPFAM" id="SSF53067">
    <property type="entry name" value="Actin-like ATPase domain"/>
    <property type="match status" value="2"/>
</dbReference>
<comment type="caution">
    <text evidence="16">Lacks conserved residue(s) required for the propagation of feature annotation.</text>
</comment>
<dbReference type="GO" id="GO:0005524">
    <property type="term" value="F:ATP binding"/>
    <property type="evidence" value="ECO:0007669"/>
    <property type="project" value="UniProtKB-UniRule"/>
</dbReference>
<sequence>MLLVLDIGNTNIVSALYNDEKKVVVTWRLQTDRHKTKDEYRILMLEALEGHSIAPDVIDGVIISSVVPPMNPLFTALFQEHWGIHPIIVQKGIKTGINLRIDDPKGLGADRIVNAVASYHLYGGPIITVDLGTATTLCAIDSRGSFLGGVICPGIGISVEALVEQASKLPRFDIARPAQAIGKTTRTSMQAGVYYGYRGLVDRLVKRFKAEMGEEGTRAKVVATGGFAQLIGQDCSEVDYIHPSLTLEGLRILYERNCKQEVNRDRCDDL</sequence>
<comment type="subcellular location">
    <subcellularLocation>
        <location evidence="3 16">Cytoplasm</location>
    </subcellularLocation>
</comment>
<dbReference type="EMBL" id="CP045875">
    <property type="protein sequence ID" value="QGG49277.1"/>
    <property type="molecule type" value="Genomic_DNA"/>
</dbReference>
<evidence type="ECO:0000256" key="14">
    <source>
        <dbReference type="ARBA" id="ARBA00038036"/>
    </source>
</evidence>
<feature type="binding site" evidence="16">
    <location>
        <position position="133"/>
    </location>
    <ligand>
        <name>ATP</name>
        <dbReference type="ChEBI" id="CHEBI:30616"/>
    </ligand>
</feature>
<dbReference type="EC" id="2.7.1.33" evidence="6 16"/>
<comment type="subunit">
    <text evidence="5 16">Homodimer.</text>
</comment>
<evidence type="ECO:0000313" key="17">
    <source>
        <dbReference type="EMBL" id="QGG49277.1"/>
    </source>
</evidence>
<feature type="binding site" evidence="16">
    <location>
        <position position="185"/>
    </location>
    <ligand>
        <name>substrate</name>
    </ligand>
</feature>
<evidence type="ECO:0000256" key="3">
    <source>
        <dbReference type="ARBA" id="ARBA00004496"/>
    </source>
</evidence>
<organism evidence="17 18">
    <name type="scientific">Heliorestis convoluta</name>
    <dbReference type="NCBI Taxonomy" id="356322"/>
    <lineage>
        <taxon>Bacteria</taxon>
        <taxon>Bacillati</taxon>
        <taxon>Bacillota</taxon>
        <taxon>Clostridia</taxon>
        <taxon>Eubacteriales</taxon>
        <taxon>Heliobacteriaceae</taxon>
        <taxon>Heliorestis</taxon>
    </lineage>
</organism>
<dbReference type="OrthoDB" id="9804707at2"/>
<keyword evidence="12 16" id="KW-0630">Potassium</keyword>
<evidence type="ECO:0000256" key="11">
    <source>
        <dbReference type="ARBA" id="ARBA00022840"/>
    </source>
</evidence>
<evidence type="ECO:0000256" key="6">
    <source>
        <dbReference type="ARBA" id="ARBA00012102"/>
    </source>
</evidence>
<proteinExistence type="inferred from homology"/>
<evidence type="ECO:0000256" key="9">
    <source>
        <dbReference type="ARBA" id="ARBA00022741"/>
    </source>
</evidence>
<dbReference type="HAMAP" id="MF_01274">
    <property type="entry name" value="Pantothen_kinase_3"/>
    <property type="match status" value="1"/>
</dbReference>
<feature type="binding site" evidence="16">
    <location>
        <position position="130"/>
    </location>
    <ligand>
        <name>K(+)</name>
        <dbReference type="ChEBI" id="CHEBI:29103"/>
    </ligand>
</feature>
<evidence type="ECO:0000256" key="5">
    <source>
        <dbReference type="ARBA" id="ARBA00011738"/>
    </source>
</evidence>
<dbReference type="GO" id="GO:0005737">
    <property type="term" value="C:cytoplasm"/>
    <property type="evidence" value="ECO:0007669"/>
    <property type="project" value="UniProtKB-SubCell"/>
</dbReference>
<dbReference type="GO" id="GO:0046872">
    <property type="term" value="F:metal ion binding"/>
    <property type="evidence" value="ECO:0007669"/>
    <property type="project" value="UniProtKB-KW"/>
</dbReference>
<comment type="pathway">
    <text evidence="4 16">Cofactor biosynthesis; coenzyme A biosynthesis; CoA from (R)-pantothenate: step 1/5.</text>
</comment>
<evidence type="ECO:0000256" key="12">
    <source>
        <dbReference type="ARBA" id="ARBA00022958"/>
    </source>
</evidence>
<evidence type="ECO:0000313" key="18">
    <source>
        <dbReference type="Proteomes" id="UP000366051"/>
    </source>
</evidence>
<dbReference type="PANTHER" id="PTHR34265:SF1">
    <property type="entry name" value="TYPE III PANTOTHENATE KINASE"/>
    <property type="match status" value="1"/>
</dbReference>